<protein>
    <submittedName>
        <fullName evidence="2">Uncharacterized protein</fullName>
    </submittedName>
</protein>
<reference evidence="2" key="1">
    <citation type="submission" date="2015-11" db="EMBL/GenBank/DDBJ databases">
        <title>De novo transcriptome assembly of four potential Pierce s Disease insect vectors from Arizona vineyards.</title>
        <authorList>
            <person name="Tassone E.E."/>
        </authorList>
    </citation>
    <scope>NUCLEOTIDE SEQUENCE</scope>
</reference>
<name>A0A1B6LQ00_9HEMI</name>
<dbReference type="EMBL" id="GEBQ01014260">
    <property type="protein sequence ID" value="JAT25717.1"/>
    <property type="molecule type" value="Transcribed_RNA"/>
</dbReference>
<dbReference type="AlphaFoldDB" id="A0A1B6LQ00"/>
<evidence type="ECO:0000256" key="1">
    <source>
        <dbReference type="SAM" id="MobiDB-lite"/>
    </source>
</evidence>
<sequence length="193" mass="22256">MSTGSATDAHVSDIEMHQAIESILHSDHDYTLQNEKENKRKFTELEDDNKDNLKSPVDHNPQQHKKPHIQRLYKPENTGPFEVIVQDKKRNKINPFTIGIILKQHYTDIEHISRAGKNLSIMCSNFNAANNLVNSQHLLEYNVFVPSIRVHTIGVVYAEPEVSEQEVMLEASSTYPIIHAERIRRRVNEQLIL</sequence>
<feature type="compositionally biased region" description="Basic and acidic residues" evidence="1">
    <location>
        <begin position="26"/>
        <end position="57"/>
    </location>
</feature>
<gene>
    <name evidence="2" type="ORF">g.1658</name>
</gene>
<accession>A0A1B6LQ00</accession>
<evidence type="ECO:0000313" key="2">
    <source>
        <dbReference type="EMBL" id="JAT25717.1"/>
    </source>
</evidence>
<feature type="region of interest" description="Disordered" evidence="1">
    <location>
        <begin position="26"/>
        <end position="68"/>
    </location>
</feature>
<proteinExistence type="predicted"/>
<organism evidence="2">
    <name type="scientific">Graphocephala atropunctata</name>
    <dbReference type="NCBI Taxonomy" id="36148"/>
    <lineage>
        <taxon>Eukaryota</taxon>
        <taxon>Metazoa</taxon>
        <taxon>Ecdysozoa</taxon>
        <taxon>Arthropoda</taxon>
        <taxon>Hexapoda</taxon>
        <taxon>Insecta</taxon>
        <taxon>Pterygota</taxon>
        <taxon>Neoptera</taxon>
        <taxon>Paraneoptera</taxon>
        <taxon>Hemiptera</taxon>
        <taxon>Auchenorrhyncha</taxon>
        <taxon>Membracoidea</taxon>
        <taxon>Cicadellidae</taxon>
        <taxon>Cicadellinae</taxon>
        <taxon>Cicadellini</taxon>
        <taxon>Graphocephala</taxon>
    </lineage>
</organism>